<dbReference type="OrthoDB" id="9769739at2"/>
<feature type="transmembrane region" description="Helical" evidence="5">
    <location>
        <begin position="59"/>
        <end position="82"/>
    </location>
</feature>
<proteinExistence type="predicted"/>
<dbReference type="Pfam" id="PF00916">
    <property type="entry name" value="Sulfate_transp"/>
    <property type="match status" value="1"/>
</dbReference>
<feature type="transmembrane region" description="Helical" evidence="5">
    <location>
        <begin position="384"/>
        <end position="417"/>
    </location>
</feature>
<feature type="transmembrane region" description="Helical" evidence="5">
    <location>
        <begin position="203"/>
        <end position="225"/>
    </location>
</feature>
<dbReference type="GO" id="GO:0016020">
    <property type="term" value="C:membrane"/>
    <property type="evidence" value="ECO:0007669"/>
    <property type="project" value="UniProtKB-SubCell"/>
</dbReference>
<feature type="domain" description="SLC26A/SulP transporter" evidence="6">
    <location>
        <begin position="25"/>
        <end position="389"/>
    </location>
</feature>
<feature type="transmembrane region" description="Helical" evidence="5">
    <location>
        <begin position="28"/>
        <end position="47"/>
    </location>
</feature>
<protein>
    <recommendedName>
        <fullName evidence="6">SLC26A/SulP transporter domain-containing protein</fullName>
    </recommendedName>
</protein>
<feature type="transmembrane region" description="Helical" evidence="5">
    <location>
        <begin position="294"/>
        <end position="313"/>
    </location>
</feature>
<dbReference type="InterPro" id="IPR011547">
    <property type="entry name" value="SLC26A/SulP_dom"/>
</dbReference>
<feature type="transmembrane region" description="Helical" evidence="5">
    <location>
        <begin position="354"/>
        <end position="372"/>
    </location>
</feature>
<dbReference type="PANTHER" id="PTHR11814">
    <property type="entry name" value="SULFATE TRANSPORTER"/>
    <property type="match status" value="1"/>
</dbReference>
<feature type="transmembrane region" description="Helical" evidence="5">
    <location>
        <begin position="177"/>
        <end position="196"/>
    </location>
</feature>
<keyword evidence="3 5" id="KW-1133">Transmembrane helix</keyword>
<evidence type="ECO:0000256" key="3">
    <source>
        <dbReference type="ARBA" id="ARBA00022989"/>
    </source>
</evidence>
<name>A0A410GEU6_9BURK</name>
<dbReference type="Proteomes" id="UP000283474">
    <property type="component" value="Chromosome"/>
</dbReference>
<sequence length="423" mass="44490">MLTPVLRRFFPFLNWPRPNRQTLGRDCWAGITVGLVLIPQALAYATLAGMPAHTGLYAALLPSVVGVLWGSSALLAVGPVALTSLLVYGALSPIAQPGSPQWVALAIWLALYAGIMQFLLGAFRGGRIASLVSTPVMVGFINAAAVIIIFSQLPALLGMELSPGGSAGIMERLRNAAAIPIVPVFGCTAIALLLALRRFLPRLPGILIVTIGSIAVSTMVGYSSAGGNVVGDVPSGLPPLAIPPAISLDSHRHLLPAALIIALISFTEAMSSCRVLARKTNEQWDENQELLGQGLAKVTAAFSGTFAVSGSFSRSALNLYSGAVSAWSTLFAAATVLAFLLFLTEYLFHLPKSVLAAIIIVPVLTLLDLNAFRQLFAAKASDGVIAVVTFLVTLLALPHLYWGVVAGVCLSVAAHFYRKCRSR</sequence>
<keyword evidence="8" id="KW-1185">Reference proteome</keyword>
<keyword evidence="2 5" id="KW-0812">Transmembrane</keyword>
<feature type="transmembrane region" description="Helical" evidence="5">
    <location>
        <begin position="319"/>
        <end position="342"/>
    </location>
</feature>
<evidence type="ECO:0000259" key="6">
    <source>
        <dbReference type="Pfam" id="PF00916"/>
    </source>
</evidence>
<evidence type="ECO:0000256" key="5">
    <source>
        <dbReference type="SAM" id="Phobius"/>
    </source>
</evidence>
<evidence type="ECO:0000256" key="1">
    <source>
        <dbReference type="ARBA" id="ARBA00004141"/>
    </source>
</evidence>
<evidence type="ECO:0000256" key="2">
    <source>
        <dbReference type="ARBA" id="ARBA00022692"/>
    </source>
</evidence>
<dbReference type="AlphaFoldDB" id="A0A410GEU6"/>
<gene>
    <name evidence="7" type="ORF">CKA81_13895</name>
</gene>
<feature type="transmembrane region" description="Helical" evidence="5">
    <location>
        <begin position="254"/>
        <end position="273"/>
    </location>
</feature>
<reference evidence="7 8" key="1">
    <citation type="submission" date="2017-08" db="EMBL/GenBank/DDBJ databases">
        <authorList>
            <person name="Park S.-J."/>
            <person name="Kim H."/>
        </authorList>
    </citation>
    <scope>NUCLEOTIDE SEQUENCE [LARGE SCALE GENOMIC DNA]</scope>
    <source>
        <strain evidence="8">ye3</strain>
    </source>
</reference>
<comment type="subcellular location">
    <subcellularLocation>
        <location evidence="1">Membrane</location>
        <topology evidence="1">Multi-pass membrane protein</topology>
    </subcellularLocation>
</comment>
<dbReference type="GO" id="GO:0055085">
    <property type="term" value="P:transmembrane transport"/>
    <property type="evidence" value="ECO:0007669"/>
    <property type="project" value="InterPro"/>
</dbReference>
<dbReference type="InterPro" id="IPR001902">
    <property type="entry name" value="SLC26A/SulP_fam"/>
</dbReference>
<accession>A0A410GEU6</accession>
<feature type="transmembrane region" description="Helical" evidence="5">
    <location>
        <begin position="135"/>
        <end position="157"/>
    </location>
</feature>
<dbReference type="RefSeq" id="WP_128355815.1">
    <property type="nucleotide sequence ID" value="NZ_CP022987.1"/>
</dbReference>
<evidence type="ECO:0000313" key="7">
    <source>
        <dbReference type="EMBL" id="QAA94820.1"/>
    </source>
</evidence>
<evidence type="ECO:0000256" key="4">
    <source>
        <dbReference type="ARBA" id="ARBA00023136"/>
    </source>
</evidence>
<organism evidence="7 8">
    <name type="scientific">Pollutimonas thiosulfatoxidans</name>
    <dbReference type="NCBI Taxonomy" id="2028345"/>
    <lineage>
        <taxon>Bacteria</taxon>
        <taxon>Pseudomonadati</taxon>
        <taxon>Pseudomonadota</taxon>
        <taxon>Betaproteobacteria</taxon>
        <taxon>Burkholderiales</taxon>
        <taxon>Alcaligenaceae</taxon>
        <taxon>Pollutimonas</taxon>
    </lineage>
</organism>
<dbReference type="KEGG" id="pus:CKA81_13895"/>
<evidence type="ECO:0000313" key="8">
    <source>
        <dbReference type="Proteomes" id="UP000283474"/>
    </source>
</evidence>
<keyword evidence="4 5" id="KW-0472">Membrane</keyword>
<feature type="transmembrane region" description="Helical" evidence="5">
    <location>
        <begin position="102"/>
        <end position="123"/>
    </location>
</feature>
<dbReference type="EMBL" id="CP022987">
    <property type="protein sequence ID" value="QAA94820.1"/>
    <property type="molecule type" value="Genomic_DNA"/>
</dbReference>